<reference evidence="4" key="1">
    <citation type="submission" date="2013-04" db="EMBL/GenBank/DDBJ databases">
        <title>The Genome Sequence of Fonticula alba ATCC 38817.</title>
        <authorList>
            <consortium name="The Broad Institute Genomics Platform"/>
            <person name="Russ C."/>
            <person name="Cuomo C."/>
            <person name="Burger G."/>
            <person name="Gray M.W."/>
            <person name="Holland P.W.H."/>
            <person name="King N."/>
            <person name="Lang F.B.F."/>
            <person name="Roger A.J."/>
            <person name="Ruiz-Trillo I."/>
            <person name="Brown M."/>
            <person name="Walker B."/>
            <person name="Young S."/>
            <person name="Zeng Q."/>
            <person name="Gargeya S."/>
            <person name="Fitzgerald M."/>
            <person name="Haas B."/>
            <person name="Abouelleil A."/>
            <person name="Allen A.W."/>
            <person name="Alvarado L."/>
            <person name="Arachchi H.M."/>
            <person name="Berlin A.M."/>
            <person name="Chapman S.B."/>
            <person name="Gainer-Dewar J."/>
            <person name="Goldberg J."/>
            <person name="Griggs A."/>
            <person name="Gujja S."/>
            <person name="Hansen M."/>
            <person name="Howarth C."/>
            <person name="Imamovic A."/>
            <person name="Ireland A."/>
            <person name="Larimer J."/>
            <person name="McCowan C."/>
            <person name="Murphy C."/>
            <person name="Pearson M."/>
            <person name="Poon T.W."/>
            <person name="Priest M."/>
            <person name="Roberts A."/>
            <person name="Saif S."/>
            <person name="Shea T."/>
            <person name="Sisk P."/>
            <person name="Sykes S."/>
            <person name="Wortman J."/>
            <person name="Nusbaum C."/>
            <person name="Birren B."/>
        </authorList>
    </citation>
    <scope>NUCLEOTIDE SEQUENCE [LARGE SCALE GENOMIC DNA]</scope>
    <source>
        <strain evidence="4">ATCC 38817</strain>
    </source>
</reference>
<evidence type="ECO:0000259" key="3">
    <source>
        <dbReference type="Pfam" id="PF07885"/>
    </source>
</evidence>
<name>A0A058ZD78_FONAL</name>
<proteinExistence type="predicted"/>
<organism evidence="4">
    <name type="scientific">Fonticula alba</name>
    <name type="common">Slime mold</name>
    <dbReference type="NCBI Taxonomy" id="691883"/>
    <lineage>
        <taxon>Eukaryota</taxon>
        <taxon>Rotosphaerida</taxon>
        <taxon>Fonticulaceae</taxon>
        <taxon>Fonticula</taxon>
    </lineage>
</organism>
<accession>A0A058ZD78</accession>
<gene>
    <name evidence="4" type="ORF">H696_01300</name>
</gene>
<dbReference type="SUPFAM" id="SSF81324">
    <property type="entry name" value="Voltage-gated potassium channels"/>
    <property type="match status" value="1"/>
</dbReference>
<feature type="transmembrane region" description="Helical" evidence="2">
    <location>
        <begin position="31"/>
        <end position="48"/>
    </location>
</feature>
<keyword evidence="2" id="KW-1133">Transmembrane helix</keyword>
<dbReference type="AlphaFoldDB" id="A0A058ZD78"/>
<feature type="transmembrane region" description="Helical" evidence="2">
    <location>
        <begin position="7"/>
        <end position="25"/>
    </location>
</feature>
<feature type="transmembrane region" description="Helical" evidence="2">
    <location>
        <begin position="134"/>
        <end position="153"/>
    </location>
</feature>
<dbReference type="GeneID" id="20526025"/>
<evidence type="ECO:0000313" key="4">
    <source>
        <dbReference type="EMBL" id="KCV71891.1"/>
    </source>
</evidence>
<dbReference type="Proteomes" id="UP000030693">
    <property type="component" value="Unassembled WGS sequence"/>
</dbReference>
<dbReference type="OrthoDB" id="2121355at2759"/>
<evidence type="ECO:0000256" key="2">
    <source>
        <dbReference type="SAM" id="Phobius"/>
    </source>
</evidence>
<keyword evidence="2" id="KW-0472">Membrane</keyword>
<sequence>MLWLGILGAIMVVVVNVDIVLTVLSNTRPAVVGYLLLLLWSSLSRVWMASRLPDLFGRRGLSVIAPFLLMLILIVWSALLWLSWTFVFFSLDNVVRNSSTGDPVSIITTAYYVGYVFTTVGLGDVQVDTDGFRVLTVIVAFNGILFSSLAVSYTRSALDAFHSCANLATRIAVVGKWPLDILDLYWDGGRWDRVGLNELTQAVAYDAAALAPYVKSSLFSFGLFSYHKSRSALAMIAVFHEAVVLLENVIDIEDSAEAAMSEFLMNQTGMPIAVARTLAWSGAFPLMGASIPPRLRGSPGFRASGPYPEQQPPSGSSYPGGLPSSGSGYVVGHQPVPGQPGHVAAPGHYSYPTPMPGYPAPPAPLASGYGGHIDPSPSGLVGPSTSSLSIRPPPPGYGAPPQEYGHSQQPPSRPEDSVPWDTSHQWTSPGGHDDLAGSRLPPHPRHEGPPGGMPHPQHQPYHPRGHESPAVHSPDPRFAGHTRPLYPDLATGSGDRWYPAPPPPLPGAHAGSYAPPPVGPPGMPNQKPDNATADPRYRRPTRLPVSRANLVRLYRALDMLLDTMIDGHFVRYSPEKPPMPTVDLELLRARGFRLLDSAYIEASMSRGHVHRRRQILMRSLHIGGWRWRTSVLGNPADV</sequence>
<dbReference type="EMBL" id="KB932202">
    <property type="protein sequence ID" value="KCV71891.1"/>
    <property type="molecule type" value="Genomic_DNA"/>
</dbReference>
<dbReference type="Pfam" id="PF07885">
    <property type="entry name" value="Ion_trans_2"/>
    <property type="match status" value="1"/>
</dbReference>
<keyword evidence="5" id="KW-1185">Reference proteome</keyword>
<keyword evidence="2" id="KW-0812">Transmembrane</keyword>
<evidence type="ECO:0000256" key="1">
    <source>
        <dbReference type="SAM" id="MobiDB-lite"/>
    </source>
</evidence>
<feature type="domain" description="Potassium channel" evidence="3">
    <location>
        <begin position="79"/>
        <end position="158"/>
    </location>
</feature>
<feature type="region of interest" description="Disordered" evidence="1">
    <location>
        <begin position="366"/>
        <end position="540"/>
    </location>
</feature>
<dbReference type="RefSeq" id="XP_009493469.1">
    <property type="nucleotide sequence ID" value="XM_009495194.1"/>
</dbReference>
<feature type="region of interest" description="Disordered" evidence="1">
    <location>
        <begin position="298"/>
        <end position="348"/>
    </location>
</feature>
<feature type="compositionally biased region" description="Pro residues" evidence="1">
    <location>
        <begin position="514"/>
        <end position="523"/>
    </location>
</feature>
<feature type="transmembrane region" description="Helical" evidence="2">
    <location>
        <begin position="60"/>
        <end position="84"/>
    </location>
</feature>
<dbReference type="InterPro" id="IPR013099">
    <property type="entry name" value="K_chnl_dom"/>
</dbReference>
<feature type="compositionally biased region" description="Low complexity" evidence="1">
    <location>
        <begin position="304"/>
        <end position="328"/>
    </location>
</feature>
<feature type="transmembrane region" description="Helical" evidence="2">
    <location>
        <begin position="104"/>
        <end position="122"/>
    </location>
</feature>
<protein>
    <recommendedName>
        <fullName evidence="3">Potassium channel domain-containing protein</fullName>
    </recommendedName>
</protein>
<dbReference type="Gene3D" id="1.10.287.70">
    <property type="match status" value="1"/>
</dbReference>
<evidence type="ECO:0000313" key="5">
    <source>
        <dbReference type="Proteomes" id="UP000030693"/>
    </source>
</evidence>